<gene>
    <name evidence="6" type="ORF">GJ654_02370</name>
</gene>
<dbReference type="InterPro" id="IPR001296">
    <property type="entry name" value="Glyco_trans_1"/>
</dbReference>
<reference evidence="6 7" key="1">
    <citation type="submission" date="2019-11" db="EMBL/GenBank/DDBJ databases">
        <title>Whole-genome sequence of a Rhodoblastus acidophilus DSM 142.</title>
        <authorList>
            <person name="Kyndt J.A."/>
            <person name="Meyer T.E."/>
        </authorList>
    </citation>
    <scope>NUCLEOTIDE SEQUENCE [LARGE SCALE GENOMIC DNA]</scope>
    <source>
        <strain evidence="6 7">DSM 142</strain>
    </source>
</reference>
<dbReference type="InterPro" id="IPR029044">
    <property type="entry name" value="Nucleotide-diphossugar_trans"/>
</dbReference>
<dbReference type="Pfam" id="PF00534">
    <property type="entry name" value="Glycos_transf_1"/>
    <property type="match status" value="1"/>
</dbReference>
<evidence type="ECO:0000313" key="7">
    <source>
        <dbReference type="Proteomes" id="UP000439113"/>
    </source>
</evidence>
<feature type="domain" description="Glycosyl transferase family 1" evidence="4">
    <location>
        <begin position="585"/>
        <end position="746"/>
    </location>
</feature>
<dbReference type="OrthoDB" id="7220105at2"/>
<sequence>MTIRGNFKTYLRAVLRHPFNRRKQRTYVRLHSEGASAFYGWVVHNPGISVLVVSYNSQDDLPACLASIRAQSYSKIEVIVVENGTADTEPVVRAHCPDAIYVRAPRNLGFAEGSNLALRHARGEFVALVNPDARLDEDCLLELMAAFREDSSLAVATPKLRFWSRFADFHFMSAGPFAIHVADMERQLAYRKFFTRIGAPSRDGAWISAKPFPLDNGAPGYRVILRLPIDGSTPRIRVKAAEPVVCASAGASFPATPDGLISLPLSPHLHPGASFVINNAGSTILGGYPSDIGFADFDSRDHDVGGHLRAFCGCVALIKRAALVGQPLFRPEFFAYFEDSELSARLLAGGWNLGYRPRALAYHKHSATSSEGSSLWTLLVERARLIYDHHVKSGKDEAMAKFLADATRYDEAPAALKSVLLDLDRRIGAPDRRRRCIGVYNSWWNTFGGGELHALSILREIATEEDEIYLISETDFDVDALTRRFGISLPRSVKLIIHKVSPQFTSQFDVFVNACYCSGLISRAKRSYYLVSFPHRGLGAEAKASYHFLFNSAFTKKWADKIWGRVRGEIIYPTHSLAVDVREPLVAKEKIVVTVGRITRSGHAKNPDAVIEAFFMAKQQGGLDDWRLCVVGSVDASRPEDLLFLDDLKRMAARDASVEILADCPKADLDRLLERAAIYVQATGLNQPADAPENHEHFGIATLEACVCGCFPVVYHLGGPAELVATLGTGAVYENGRDMARVLAARMREACGADSDALTEAARKFCADNAVATRKLLTEGKTDEPRVREEVM</sequence>
<dbReference type="AlphaFoldDB" id="A0A6N8DJ34"/>
<evidence type="ECO:0000256" key="3">
    <source>
        <dbReference type="ARBA" id="ARBA00022679"/>
    </source>
</evidence>
<keyword evidence="3 6" id="KW-0808">Transferase</keyword>
<comment type="similarity">
    <text evidence="1">Belongs to the glycosyltransferase 2 family.</text>
</comment>
<dbReference type="Proteomes" id="UP000439113">
    <property type="component" value="Unassembled WGS sequence"/>
</dbReference>
<dbReference type="PANTHER" id="PTHR43179">
    <property type="entry name" value="RHAMNOSYLTRANSFERASE WBBL"/>
    <property type="match status" value="1"/>
</dbReference>
<accession>A0A6N8DJ34</accession>
<dbReference type="Gene3D" id="3.40.50.2000">
    <property type="entry name" value="Glycogen Phosphorylase B"/>
    <property type="match status" value="1"/>
</dbReference>
<dbReference type="SUPFAM" id="SSF53448">
    <property type="entry name" value="Nucleotide-diphospho-sugar transferases"/>
    <property type="match status" value="1"/>
</dbReference>
<protein>
    <submittedName>
        <fullName evidence="6">Glycosyltransferase</fullName>
    </submittedName>
</protein>
<proteinExistence type="inferred from homology"/>
<keyword evidence="2" id="KW-0328">Glycosyltransferase</keyword>
<dbReference type="Pfam" id="PF00535">
    <property type="entry name" value="Glycos_transf_2"/>
    <property type="match status" value="1"/>
</dbReference>
<evidence type="ECO:0000259" key="5">
    <source>
        <dbReference type="Pfam" id="PF00535"/>
    </source>
</evidence>
<feature type="domain" description="Glycosyltransferase 2-like" evidence="5">
    <location>
        <begin position="49"/>
        <end position="173"/>
    </location>
</feature>
<comment type="caution">
    <text evidence="6">The sequence shown here is derived from an EMBL/GenBank/DDBJ whole genome shotgun (WGS) entry which is preliminary data.</text>
</comment>
<dbReference type="InterPro" id="IPR001173">
    <property type="entry name" value="Glyco_trans_2-like"/>
</dbReference>
<dbReference type="PANTHER" id="PTHR43179:SF12">
    <property type="entry name" value="GALACTOFURANOSYLTRANSFERASE GLFT2"/>
    <property type="match status" value="1"/>
</dbReference>
<organism evidence="6 7">
    <name type="scientific">Rhodoblastus acidophilus</name>
    <name type="common">Rhodopseudomonas acidophila</name>
    <dbReference type="NCBI Taxonomy" id="1074"/>
    <lineage>
        <taxon>Bacteria</taxon>
        <taxon>Pseudomonadati</taxon>
        <taxon>Pseudomonadota</taxon>
        <taxon>Alphaproteobacteria</taxon>
        <taxon>Hyphomicrobiales</taxon>
        <taxon>Rhodoblastaceae</taxon>
        <taxon>Rhodoblastus</taxon>
    </lineage>
</organism>
<evidence type="ECO:0000313" key="6">
    <source>
        <dbReference type="EMBL" id="MTV29836.1"/>
    </source>
</evidence>
<dbReference type="RefSeq" id="WP_155444479.1">
    <property type="nucleotide sequence ID" value="NZ_JAOQNR010000001.1"/>
</dbReference>
<evidence type="ECO:0000256" key="1">
    <source>
        <dbReference type="ARBA" id="ARBA00006739"/>
    </source>
</evidence>
<dbReference type="Gene3D" id="3.90.550.10">
    <property type="entry name" value="Spore Coat Polysaccharide Biosynthesis Protein SpsA, Chain A"/>
    <property type="match status" value="2"/>
</dbReference>
<name>A0A6N8DJ34_RHOAC</name>
<dbReference type="SUPFAM" id="SSF53756">
    <property type="entry name" value="UDP-Glycosyltransferase/glycogen phosphorylase"/>
    <property type="match status" value="1"/>
</dbReference>
<dbReference type="EMBL" id="WNKS01000001">
    <property type="protein sequence ID" value="MTV29836.1"/>
    <property type="molecule type" value="Genomic_DNA"/>
</dbReference>
<dbReference type="GO" id="GO:0016757">
    <property type="term" value="F:glycosyltransferase activity"/>
    <property type="evidence" value="ECO:0007669"/>
    <property type="project" value="UniProtKB-KW"/>
</dbReference>
<evidence type="ECO:0000256" key="2">
    <source>
        <dbReference type="ARBA" id="ARBA00022676"/>
    </source>
</evidence>
<evidence type="ECO:0000259" key="4">
    <source>
        <dbReference type="Pfam" id="PF00534"/>
    </source>
</evidence>